<protein>
    <submittedName>
        <fullName evidence="2">Uncharacterized protein</fullName>
    </submittedName>
</protein>
<evidence type="ECO:0000313" key="3">
    <source>
        <dbReference type="Proteomes" id="UP000657574"/>
    </source>
</evidence>
<sequence>MLPKHPSVHDFSNLVAAVARHRVNTLQVGATVDTAWRAAALMHAIIRLRPLPARNALYGAAIVVAYMDATGESIDPPYGALIDLARDVDAGRADGYDAADLHPLLADLTTGPAPEGGERSWRTRTTRRDSRGCATGFYVDALRAHSLSAVPAVLPGAEWWGEEGRGSSSGREEDPSAFLPIWLRSWAETPETVEPFLQAVGDTSAAVRWDFNAWPDVPELGLGAGGSRGAFLALCVHAQDLDLEESASDHTVFVHVKQAEAERAPWPAAQVGMRVIGDLVMAPY</sequence>
<proteinExistence type="predicted"/>
<dbReference type="Proteomes" id="UP000657574">
    <property type="component" value="Unassembled WGS sequence"/>
</dbReference>
<gene>
    <name evidence="2" type="ORF">GCM10010121_098080</name>
</gene>
<organism evidence="2 3">
    <name type="scientific">Streptomyces brasiliensis</name>
    <dbReference type="NCBI Taxonomy" id="1954"/>
    <lineage>
        <taxon>Bacteria</taxon>
        <taxon>Bacillati</taxon>
        <taxon>Actinomycetota</taxon>
        <taxon>Actinomycetes</taxon>
        <taxon>Kitasatosporales</taxon>
        <taxon>Streptomycetaceae</taxon>
        <taxon>Streptomyces</taxon>
    </lineage>
</organism>
<evidence type="ECO:0000313" key="2">
    <source>
        <dbReference type="EMBL" id="GGJ71864.1"/>
    </source>
</evidence>
<feature type="compositionally biased region" description="Basic and acidic residues" evidence="1">
    <location>
        <begin position="116"/>
        <end position="126"/>
    </location>
</feature>
<accession>A0A917UNY5</accession>
<feature type="region of interest" description="Disordered" evidence="1">
    <location>
        <begin position="107"/>
        <end position="126"/>
    </location>
</feature>
<dbReference type="EMBL" id="BMQA01000138">
    <property type="protein sequence ID" value="GGJ71864.1"/>
    <property type="molecule type" value="Genomic_DNA"/>
</dbReference>
<keyword evidence="3" id="KW-1185">Reference proteome</keyword>
<reference evidence="2" key="2">
    <citation type="submission" date="2020-09" db="EMBL/GenBank/DDBJ databases">
        <authorList>
            <person name="Sun Q."/>
            <person name="Ohkuma M."/>
        </authorList>
    </citation>
    <scope>NUCLEOTIDE SEQUENCE</scope>
    <source>
        <strain evidence="2">JCM 3086</strain>
    </source>
</reference>
<comment type="caution">
    <text evidence="2">The sequence shown here is derived from an EMBL/GenBank/DDBJ whole genome shotgun (WGS) entry which is preliminary data.</text>
</comment>
<reference evidence="2" key="1">
    <citation type="journal article" date="2014" name="Int. J. Syst. Evol. Microbiol.">
        <title>Complete genome sequence of Corynebacterium casei LMG S-19264T (=DSM 44701T), isolated from a smear-ripened cheese.</title>
        <authorList>
            <consortium name="US DOE Joint Genome Institute (JGI-PGF)"/>
            <person name="Walter F."/>
            <person name="Albersmeier A."/>
            <person name="Kalinowski J."/>
            <person name="Ruckert C."/>
        </authorList>
    </citation>
    <scope>NUCLEOTIDE SEQUENCE</scope>
    <source>
        <strain evidence="2">JCM 3086</strain>
    </source>
</reference>
<name>A0A917UNY5_9ACTN</name>
<evidence type="ECO:0000256" key="1">
    <source>
        <dbReference type="SAM" id="MobiDB-lite"/>
    </source>
</evidence>
<dbReference type="AlphaFoldDB" id="A0A917UNY5"/>